<name>A0A1G8BMJ3_9MICO</name>
<evidence type="ECO:0000259" key="1">
    <source>
        <dbReference type="Pfam" id="PF06114"/>
    </source>
</evidence>
<dbReference type="Proteomes" id="UP000198822">
    <property type="component" value="Chromosome I"/>
</dbReference>
<dbReference type="RefSeq" id="WP_092502990.1">
    <property type="nucleotide sequence ID" value="NZ_LT629695.1"/>
</dbReference>
<dbReference type="AlphaFoldDB" id="A0A1G8BMJ3"/>
<organism evidence="2 3">
    <name type="scientific">Agrococcus jejuensis</name>
    <dbReference type="NCBI Taxonomy" id="399736"/>
    <lineage>
        <taxon>Bacteria</taxon>
        <taxon>Bacillati</taxon>
        <taxon>Actinomycetota</taxon>
        <taxon>Actinomycetes</taxon>
        <taxon>Micrococcales</taxon>
        <taxon>Microbacteriaceae</taxon>
        <taxon>Agrococcus</taxon>
    </lineage>
</organism>
<evidence type="ECO:0000313" key="3">
    <source>
        <dbReference type="Proteomes" id="UP000198822"/>
    </source>
</evidence>
<protein>
    <recommendedName>
        <fullName evidence="1">IrrE N-terminal-like domain-containing protein</fullName>
    </recommendedName>
</protein>
<dbReference type="InterPro" id="IPR010359">
    <property type="entry name" value="IrrE_HExxH"/>
</dbReference>
<accession>A0A1G8BMJ3</accession>
<sequence length="142" mass="15457">MPSSRSPRSAAPSVASSATLIDLERLADALGVHVATASLEPGYLGLYDADHHAISLTLGLTPVERRCVLAHELGHAVHRHRTGSPSNERVANAFAARLLVDPEALRHATMWTHEPWELAEELDLTEDVVRDYLTLVAPAVRM</sequence>
<keyword evidence="3" id="KW-1185">Reference proteome</keyword>
<proteinExistence type="predicted"/>
<dbReference type="Pfam" id="PF06114">
    <property type="entry name" value="Peptidase_M78"/>
    <property type="match status" value="1"/>
</dbReference>
<dbReference type="Gene3D" id="1.10.10.2910">
    <property type="match status" value="1"/>
</dbReference>
<feature type="domain" description="IrrE N-terminal-like" evidence="1">
    <location>
        <begin position="27"/>
        <end position="130"/>
    </location>
</feature>
<gene>
    <name evidence="2" type="ORF">SAMN04489720_0996</name>
</gene>
<dbReference type="OrthoDB" id="9793864at2"/>
<evidence type="ECO:0000313" key="2">
    <source>
        <dbReference type="EMBL" id="SDH34442.1"/>
    </source>
</evidence>
<reference evidence="3" key="1">
    <citation type="submission" date="2016-10" db="EMBL/GenBank/DDBJ databases">
        <authorList>
            <person name="Varghese N."/>
            <person name="Submissions S."/>
        </authorList>
    </citation>
    <scope>NUCLEOTIDE SEQUENCE [LARGE SCALE GENOMIC DNA]</scope>
    <source>
        <strain evidence="3">DSM 22002</strain>
    </source>
</reference>
<dbReference type="EMBL" id="LT629695">
    <property type="protein sequence ID" value="SDH34442.1"/>
    <property type="molecule type" value="Genomic_DNA"/>
</dbReference>